<protein>
    <submittedName>
        <fullName evidence="2">Proline racemase</fullName>
    </submittedName>
</protein>
<organism evidence="2 3">
    <name type="scientific">Ruegeria marina</name>
    <dbReference type="NCBI Taxonomy" id="639004"/>
    <lineage>
        <taxon>Bacteria</taxon>
        <taxon>Pseudomonadati</taxon>
        <taxon>Pseudomonadota</taxon>
        <taxon>Alphaproteobacteria</taxon>
        <taxon>Rhodobacterales</taxon>
        <taxon>Roseobacteraceae</taxon>
        <taxon>Ruegeria</taxon>
    </lineage>
</organism>
<proteinExistence type="inferred from homology"/>
<dbReference type="EMBL" id="FMZV01000002">
    <property type="protein sequence ID" value="SDC40821.1"/>
    <property type="molecule type" value="Genomic_DNA"/>
</dbReference>
<dbReference type="GO" id="GO:0047580">
    <property type="term" value="F:4-hydroxyproline epimerase activity"/>
    <property type="evidence" value="ECO:0007669"/>
    <property type="project" value="TreeGrafter"/>
</dbReference>
<dbReference type="AlphaFoldDB" id="A0A1G6LC91"/>
<evidence type="ECO:0000313" key="2">
    <source>
        <dbReference type="EMBL" id="SDC40821.1"/>
    </source>
</evidence>
<evidence type="ECO:0000256" key="1">
    <source>
        <dbReference type="ARBA" id="ARBA00007529"/>
    </source>
</evidence>
<dbReference type="PANTHER" id="PTHR33442">
    <property type="entry name" value="TRANS-3-HYDROXY-L-PROLINE DEHYDRATASE"/>
    <property type="match status" value="1"/>
</dbReference>
<dbReference type="InterPro" id="IPR008794">
    <property type="entry name" value="Pro_racemase_fam"/>
</dbReference>
<dbReference type="STRING" id="639004.SAMN04488239_102204"/>
<dbReference type="PANTHER" id="PTHR33442:SF5">
    <property type="entry name" value="BIFUNCTIONAL TRANS-3-HYDROXY-L-PROLINE DEHYDRATASE_2-EPIMERASE"/>
    <property type="match status" value="1"/>
</dbReference>
<dbReference type="Pfam" id="PF05544">
    <property type="entry name" value="Pro_racemase"/>
    <property type="match status" value="1"/>
</dbReference>
<dbReference type="SUPFAM" id="SSF54506">
    <property type="entry name" value="Diaminopimelate epimerase-like"/>
    <property type="match status" value="1"/>
</dbReference>
<sequence length="109" mass="11690">MPRCSRLARAMPGAFRGTAGEKAIDRPDCGTGTSARIAQLAARGELRPDDDVVHEFVIRSLYHDRVEALAEVAGRPGIIPSIGGWARITGFNTIFIDACDHYAHGCVVA</sequence>
<dbReference type="OrthoDB" id="181267at2"/>
<accession>A0A1G6LC91</accession>
<name>A0A1G6LC91_9RHOB</name>
<evidence type="ECO:0000313" key="3">
    <source>
        <dbReference type="Proteomes" id="UP000199628"/>
    </source>
</evidence>
<dbReference type="Gene3D" id="3.10.310.10">
    <property type="entry name" value="Diaminopimelate Epimerase, Chain A, domain 1"/>
    <property type="match status" value="1"/>
</dbReference>
<keyword evidence="3" id="KW-1185">Reference proteome</keyword>
<dbReference type="Proteomes" id="UP000199628">
    <property type="component" value="Unassembled WGS sequence"/>
</dbReference>
<reference evidence="3" key="1">
    <citation type="submission" date="2016-10" db="EMBL/GenBank/DDBJ databases">
        <authorList>
            <person name="Varghese N."/>
            <person name="Submissions S."/>
        </authorList>
    </citation>
    <scope>NUCLEOTIDE SEQUENCE [LARGE SCALE GENOMIC DNA]</scope>
    <source>
        <strain evidence="3">CGMCC 1.9108</strain>
    </source>
</reference>
<comment type="similarity">
    <text evidence="1">Belongs to the proline racemase family.</text>
</comment>
<gene>
    <name evidence="2" type="ORF">SAMN04488239_102204</name>
</gene>